<dbReference type="InterPro" id="IPR041711">
    <property type="entry name" value="Met-tRNA-FMT_N"/>
</dbReference>
<dbReference type="Gene3D" id="3.40.50.12230">
    <property type="match status" value="1"/>
</dbReference>
<dbReference type="STRING" id="1798656.A2604_01190"/>
<organism evidence="3 4">
    <name type="scientific">Candidatus Liptonbacteria bacterium RIFOXYD1_FULL_36_11</name>
    <dbReference type="NCBI Taxonomy" id="1798656"/>
    <lineage>
        <taxon>Bacteria</taxon>
        <taxon>Candidatus Liptoniibacteriota</taxon>
    </lineage>
</organism>
<accession>A0A1G2CT07</accession>
<feature type="non-terminal residue" evidence="3">
    <location>
        <position position="1"/>
    </location>
</feature>
<dbReference type="Pfam" id="PF00551">
    <property type="entry name" value="Formyl_trans_N"/>
    <property type="match status" value="1"/>
</dbReference>
<dbReference type="AlphaFoldDB" id="A0A1G2CT07"/>
<dbReference type="EMBL" id="MHLG01000002">
    <property type="protein sequence ID" value="OGZ04513.1"/>
    <property type="molecule type" value="Genomic_DNA"/>
</dbReference>
<dbReference type="NCBIfam" id="TIGR00460">
    <property type="entry name" value="fmt"/>
    <property type="match status" value="1"/>
</dbReference>
<evidence type="ECO:0000313" key="4">
    <source>
        <dbReference type="Proteomes" id="UP000177587"/>
    </source>
</evidence>
<dbReference type="PANTHER" id="PTHR11138:SF5">
    <property type="entry name" value="METHIONYL-TRNA FORMYLTRANSFERASE, MITOCHONDRIAL"/>
    <property type="match status" value="1"/>
</dbReference>
<dbReference type="CDD" id="cd08646">
    <property type="entry name" value="FMT_core_Met-tRNA-FMT_N"/>
    <property type="match status" value="1"/>
</dbReference>
<dbReference type="SUPFAM" id="SSF53328">
    <property type="entry name" value="Formyltransferase"/>
    <property type="match status" value="1"/>
</dbReference>
<reference evidence="3 4" key="1">
    <citation type="journal article" date="2016" name="Nat. Commun.">
        <title>Thousands of microbial genomes shed light on interconnected biogeochemical processes in an aquifer system.</title>
        <authorList>
            <person name="Anantharaman K."/>
            <person name="Brown C.T."/>
            <person name="Hug L.A."/>
            <person name="Sharon I."/>
            <person name="Castelle C.J."/>
            <person name="Probst A.J."/>
            <person name="Thomas B.C."/>
            <person name="Singh A."/>
            <person name="Wilkins M.J."/>
            <person name="Karaoz U."/>
            <person name="Brodie E.L."/>
            <person name="Williams K.H."/>
            <person name="Hubbard S.S."/>
            <person name="Banfield J.F."/>
        </authorList>
    </citation>
    <scope>NUCLEOTIDE SEQUENCE [LARGE SCALE GENOMIC DNA]</scope>
</reference>
<keyword evidence="3" id="KW-0808">Transferase</keyword>
<gene>
    <name evidence="3" type="ORF">A2604_01190</name>
</gene>
<comment type="caution">
    <text evidence="3">The sequence shown here is derived from an EMBL/GenBank/DDBJ whole genome shotgun (WGS) entry which is preliminary data.</text>
</comment>
<dbReference type="GO" id="GO:0004479">
    <property type="term" value="F:methionyl-tRNA formyltransferase activity"/>
    <property type="evidence" value="ECO:0007669"/>
    <property type="project" value="UniProtKB-EC"/>
</dbReference>
<sequence>FKISMNSNAGNNFIFFGSPKFAEIILNNLIKSGFKPHLIVCSPDRPLGRKQIITPPPVKILAEKNSIKIYQPEKLDIKNWQSEISENFDFAIVAAYSKIIPKEILKLFPLGIIGVHPSLLPKYRGAAPIQSAILSGEEESGVSLYLMDEKMDHGSVFLKEQISIKEKTYTEAEEALAILGGEMLVNFLPDFISGKISPLPQNHAAATFTKKIKTEDGFIELSLLKKALAGDPILSKTIYQKILALNPNPGIYTINSAGKRIKLLSAALSPSPDKKLILKQIQPESKTPTSYLPSSNLFS</sequence>
<dbReference type="InterPro" id="IPR005794">
    <property type="entry name" value="Fmt"/>
</dbReference>
<dbReference type="Proteomes" id="UP000177587">
    <property type="component" value="Unassembled WGS sequence"/>
</dbReference>
<proteinExistence type="predicted"/>
<feature type="domain" description="Formyl transferase N-terminal" evidence="2">
    <location>
        <begin position="13"/>
        <end position="180"/>
    </location>
</feature>
<dbReference type="PANTHER" id="PTHR11138">
    <property type="entry name" value="METHIONYL-TRNA FORMYLTRANSFERASE"/>
    <property type="match status" value="1"/>
</dbReference>
<dbReference type="InterPro" id="IPR002376">
    <property type="entry name" value="Formyl_transf_N"/>
</dbReference>
<dbReference type="InterPro" id="IPR036477">
    <property type="entry name" value="Formyl_transf_N_sf"/>
</dbReference>
<dbReference type="EC" id="2.1.2.9" evidence="1"/>
<name>A0A1G2CT07_9BACT</name>
<evidence type="ECO:0000313" key="3">
    <source>
        <dbReference type="EMBL" id="OGZ04513.1"/>
    </source>
</evidence>
<evidence type="ECO:0000256" key="1">
    <source>
        <dbReference type="ARBA" id="ARBA00012261"/>
    </source>
</evidence>
<protein>
    <recommendedName>
        <fullName evidence="1">methionyl-tRNA formyltransferase</fullName>
        <ecNumber evidence="1">2.1.2.9</ecNumber>
    </recommendedName>
</protein>
<dbReference type="GO" id="GO:0005829">
    <property type="term" value="C:cytosol"/>
    <property type="evidence" value="ECO:0007669"/>
    <property type="project" value="TreeGrafter"/>
</dbReference>
<evidence type="ECO:0000259" key="2">
    <source>
        <dbReference type="Pfam" id="PF00551"/>
    </source>
</evidence>